<reference evidence="1" key="1">
    <citation type="submission" date="2020-05" db="EMBL/GenBank/DDBJ databases">
        <authorList>
            <person name="Zhu T."/>
            <person name="Keshari N."/>
            <person name="Lu X."/>
        </authorList>
    </citation>
    <scope>NUCLEOTIDE SEQUENCE</scope>
    <source>
        <strain evidence="1">NK1-12</strain>
    </source>
</reference>
<keyword evidence="1" id="KW-0378">Hydrolase</keyword>
<name>A0AA96WCQ6_9CYAN</name>
<proteinExistence type="predicted"/>
<dbReference type="GO" id="GO:0004519">
    <property type="term" value="F:endonuclease activity"/>
    <property type="evidence" value="ECO:0007669"/>
    <property type="project" value="UniProtKB-KW"/>
</dbReference>
<gene>
    <name evidence="1" type="ORF">HJG54_07290</name>
</gene>
<accession>A0AA96WCQ6</accession>
<dbReference type="RefSeq" id="WP_316434197.1">
    <property type="nucleotide sequence ID" value="NZ_CP053586.1"/>
</dbReference>
<keyword evidence="1" id="KW-0540">Nuclease</keyword>
<dbReference type="AlphaFoldDB" id="A0AA96WCQ6"/>
<dbReference type="EMBL" id="CP053586">
    <property type="protein sequence ID" value="WNZ22678.1"/>
    <property type="molecule type" value="Genomic_DNA"/>
</dbReference>
<protein>
    <submittedName>
        <fullName evidence="1">Restriction endonuclease subunit R</fullName>
    </submittedName>
</protein>
<evidence type="ECO:0000313" key="1">
    <source>
        <dbReference type="EMBL" id="WNZ22678.1"/>
    </source>
</evidence>
<keyword evidence="1" id="KW-0255">Endonuclease</keyword>
<sequence length="207" mass="23420">MVQTISADRVTLYQLEAEFGLRQIESASAFLEWQQELPALTSSEQQRLDRVRAAFANLTQRSVLENTVKLAVVAPLLDLAGLFLPPFYVSTEDEVELTAQEGELTIRGRMDVLVLKEQFWLLVIESKRAEFSLKVGIPQVLSYMLTTPVHDRPLYGLVTNGSNFVFLKLVWQANPRYARSQEFVLENPGDLERVLQVLKRLAAVVGQ</sequence>
<organism evidence="1">
    <name type="scientific">Leptolyngbya sp. NK1-12</name>
    <dbReference type="NCBI Taxonomy" id="2547451"/>
    <lineage>
        <taxon>Bacteria</taxon>
        <taxon>Bacillati</taxon>
        <taxon>Cyanobacteriota</taxon>
        <taxon>Cyanophyceae</taxon>
        <taxon>Leptolyngbyales</taxon>
        <taxon>Leptolyngbyaceae</taxon>
        <taxon>Leptolyngbya group</taxon>
        <taxon>Leptolyngbya</taxon>
    </lineage>
</organism>